<keyword evidence="3" id="KW-1185">Reference proteome</keyword>
<dbReference type="PANTHER" id="PTHR35098:SF1">
    <property type="entry name" value="NODULIN-RELATED PROTEIN 2"/>
    <property type="match status" value="1"/>
</dbReference>
<dbReference type="AlphaFoldDB" id="W1PK80"/>
<accession>W1PK80</accession>
<sequence length="66" mass="6874">MDHEARKGKKGHNRHVASGSELFSSTKVVADAAKSAMSHKTENLNKGKVAGAATELVGAASHYGKL</sequence>
<dbReference type="GO" id="GO:0010115">
    <property type="term" value="P:regulation of abscisic acid biosynthetic process"/>
    <property type="evidence" value="ECO:0007669"/>
    <property type="project" value="InterPro"/>
</dbReference>
<reference evidence="3" key="1">
    <citation type="journal article" date="2013" name="Science">
        <title>The Amborella genome and the evolution of flowering plants.</title>
        <authorList>
            <consortium name="Amborella Genome Project"/>
        </authorList>
    </citation>
    <scope>NUCLEOTIDE SEQUENCE [LARGE SCALE GENOMIC DNA]</scope>
</reference>
<organism evidence="2 3">
    <name type="scientific">Amborella trichopoda</name>
    <dbReference type="NCBI Taxonomy" id="13333"/>
    <lineage>
        <taxon>Eukaryota</taxon>
        <taxon>Viridiplantae</taxon>
        <taxon>Streptophyta</taxon>
        <taxon>Embryophyta</taxon>
        <taxon>Tracheophyta</taxon>
        <taxon>Spermatophyta</taxon>
        <taxon>Magnoliopsida</taxon>
        <taxon>Amborellales</taxon>
        <taxon>Amborellaceae</taxon>
        <taxon>Amborella</taxon>
    </lineage>
</organism>
<feature type="region of interest" description="Disordered" evidence="1">
    <location>
        <begin position="1"/>
        <end position="23"/>
    </location>
</feature>
<dbReference type="InterPro" id="IPR040294">
    <property type="entry name" value="Nodulin-rel_1/2"/>
</dbReference>
<dbReference type="GO" id="GO:0009408">
    <property type="term" value="P:response to heat"/>
    <property type="evidence" value="ECO:0007669"/>
    <property type="project" value="InterPro"/>
</dbReference>
<name>W1PK80_AMBTC</name>
<protein>
    <submittedName>
        <fullName evidence="2">Uncharacterized protein</fullName>
    </submittedName>
</protein>
<dbReference type="Proteomes" id="UP000017836">
    <property type="component" value="Unassembled WGS sequence"/>
</dbReference>
<dbReference type="HOGENOM" id="CLU_2834527_0_0_1"/>
<dbReference type="STRING" id="13333.W1PK80"/>
<feature type="compositionally biased region" description="Basic residues" evidence="1">
    <location>
        <begin position="1"/>
        <end position="15"/>
    </location>
</feature>
<evidence type="ECO:0000256" key="1">
    <source>
        <dbReference type="SAM" id="MobiDB-lite"/>
    </source>
</evidence>
<proteinExistence type="predicted"/>
<gene>
    <name evidence="2" type="ORF">AMTR_s00018p00091190</name>
</gene>
<dbReference type="PANTHER" id="PTHR35098">
    <property type="entry name" value="EXPRESSED PROTEIN"/>
    <property type="match status" value="1"/>
</dbReference>
<dbReference type="EMBL" id="KI393569">
    <property type="protein sequence ID" value="ERN08134.1"/>
    <property type="molecule type" value="Genomic_DNA"/>
</dbReference>
<dbReference type="Gramene" id="ERN08134">
    <property type="protein sequence ID" value="ERN08134"/>
    <property type="gene ID" value="AMTR_s00018p00091190"/>
</dbReference>
<evidence type="ECO:0000313" key="2">
    <source>
        <dbReference type="EMBL" id="ERN08134.1"/>
    </source>
</evidence>
<evidence type="ECO:0000313" key="3">
    <source>
        <dbReference type="Proteomes" id="UP000017836"/>
    </source>
</evidence>